<dbReference type="CDD" id="cd00383">
    <property type="entry name" value="trans_reg_C"/>
    <property type="match status" value="1"/>
</dbReference>
<sequence length="222" mass="25289">MRLLVVEDEMQLADALSEILKRNMYNVDTVYDGVSGLDNALTGVYDCIILDIMLPGMSGMEVLRNMRREHISTPVLLLTARSEIEDKINGLDCGADDYLTKPFVTGELLARVRALTRRKGEIVDENRLDYNGLELNKNTCSVMWKGNDVKLSLKEYQIMELLISNPHQILPKERIIEKIWGYESDVEYNNIEVYISFLRKKLSVISAPVQIKTARGIGYSLE</sequence>
<accession>A0A1H6KXC9</accession>
<organism evidence="12 13">
    <name type="scientific">Ruminococcus flavefaciens</name>
    <dbReference type="NCBI Taxonomy" id="1265"/>
    <lineage>
        <taxon>Bacteria</taxon>
        <taxon>Bacillati</taxon>
        <taxon>Bacillota</taxon>
        <taxon>Clostridia</taxon>
        <taxon>Eubacteriales</taxon>
        <taxon>Oscillospiraceae</taxon>
        <taxon>Ruminococcus</taxon>
    </lineage>
</organism>
<evidence type="ECO:0000256" key="4">
    <source>
        <dbReference type="ARBA" id="ARBA00023015"/>
    </source>
</evidence>
<protein>
    <recommendedName>
        <fullName evidence="1">Stage 0 sporulation protein A homolog</fullName>
    </recommendedName>
</protein>
<name>A0A1H6KXC9_RUMFL</name>
<feature type="domain" description="Response regulatory" evidence="10">
    <location>
        <begin position="2"/>
        <end position="116"/>
    </location>
</feature>
<dbReference type="GO" id="GO:0006355">
    <property type="term" value="P:regulation of DNA-templated transcription"/>
    <property type="evidence" value="ECO:0007669"/>
    <property type="project" value="InterPro"/>
</dbReference>
<dbReference type="SUPFAM" id="SSF52172">
    <property type="entry name" value="CheY-like"/>
    <property type="match status" value="1"/>
</dbReference>
<dbReference type="GO" id="GO:0032993">
    <property type="term" value="C:protein-DNA complex"/>
    <property type="evidence" value="ECO:0007669"/>
    <property type="project" value="TreeGrafter"/>
</dbReference>
<evidence type="ECO:0000259" key="10">
    <source>
        <dbReference type="PROSITE" id="PS50110"/>
    </source>
</evidence>
<keyword evidence="2 8" id="KW-0597">Phosphoprotein</keyword>
<dbReference type="SMART" id="SM00448">
    <property type="entry name" value="REC"/>
    <property type="match status" value="1"/>
</dbReference>
<dbReference type="PROSITE" id="PS50110">
    <property type="entry name" value="RESPONSE_REGULATORY"/>
    <property type="match status" value="1"/>
</dbReference>
<dbReference type="SUPFAM" id="SSF46894">
    <property type="entry name" value="C-terminal effector domain of the bipartite response regulators"/>
    <property type="match status" value="1"/>
</dbReference>
<dbReference type="Gene3D" id="3.40.50.2300">
    <property type="match status" value="1"/>
</dbReference>
<evidence type="ECO:0000313" key="12">
    <source>
        <dbReference type="EMBL" id="SEH80329.1"/>
    </source>
</evidence>
<feature type="domain" description="OmpR/PhoB-type" evidence="11">
    <location>
        <begin position="125"/>
        <end position="222"/>
    </location>
</feature>
<evidence type="ECO:0000313" key="13">
    <source>
        <dbReference type="Proteomes" id="UP000183190"/>
    </source>
</evidence>
<evidence type="ECO:0000256" key="2">
    <source>
        <dbReference type="ARBA" id="ARBA00022553"/>
    </source>
</evidence>
<comment type="function">
    <text evidence="7">May play the central regulatory role in sporulation. It may be an element of the effector pathway responsible for the activation of sporulation genes in response to nutritional stress. Spo0A may act in concert with spo0H (a sigma factor) to control the expression of some genes that are critical to the sporulation process.</text>
</comment>
<dbReference type="GO" id="GO:0000156">
    <property type="term" value="F:phosphorelay response regulator activity"/>
    <property type="evidence" value="ECO:0007669"/>
    <property type="project" value="TreeGrafter"/>
</dbReference>
<dbReference type="InterPro" id="IPR036388">
    <property type="entry name" value="WH-like_DNA-bd_sf"/>
</dbReference>
<dbReference type="EMBL" id="FNWV01000013">
    <property type="protein sequence ID" value="SEH80329.1"/>
    <property type="molecule type" value="Genomic_DNA"/>
</dbReference>
<dbReference type="FunFam" id="3.40.50.2300:FF:000002">
    <property type="entry name" value="DNA-binding response regulator PhoP"/>
    <property type="match status" value="1"/>
</dbReference>
<dbReference type="AlphaFoldDB" id="A0A1H6KXC9"/>
<dbReference type="InterPro" id="IPR016032">
    <property type="entry name" value="Sig_transdc_resp-reg_C-effctor"/>
</dbReference>
<evidence type="ECO:0000256" key="9">
    <source>
        <dbReference type="PROSITE-ProRule" id="PRU01091"/>
    </source>
</evidence>
<dbReference type="CDD" id="cd17625">
    <property type="entry name" value="REC_OmpR_DrrD-like"/>
    <property type="match status" value="1"/>
</dbReference>
<evidence type="ECO:0000256" key="1">
    <source>
        <dbReference type="ARBA" id="ARBA00018672"/>
    </source>
</evidence>
<dbReference type="GO" id="GO:0000976">
    <property type="term" value="F:transcription cis-regulatory region binding"/>
    <property type="evidence" value="ECO:0007669"/>
    <property type="project" value="TreeGrafter"/>
</dbReference>
<evidence type="ECO:0000256" key="6">
    <source>
        <dbReference type="ARBA" id="ARBA00023163"/>
    </source>
</evidence>
<dbReference type="InterPro" id="IPR001867">
    <property type="entry name" value="OmpR/PhoB-type_DNA-bd"/>
</dbReference>
<reference evidence="12 13" key="1">
    <citation type="submission" date="2016-10" db="EMBL/GenBank/DDBJ databases">
        <authorList>
            <person name="de Groot N.N."/>
        </authorList>
    </citation>
    <scope>NUCLEOTIDE SEQUENCE [LARGE SCALE GENOMIC DNA]</scope>
    <source>
        <strain evidence="12 13">YAD2003</strain>
    </source>
</reference>
<dbReference type="InterPro" id="IPR011006">
    <property type="entry name" value="CheY-like_superfamily"/>
</dbReference>
<dbReference type="GO" id="GO:0005829">
    <property type="term" value="C:cytosol"/>
    <property type="evidence" value="ECO:0007669"/>
    <property type="project" value="TreeGrafter"/>
</dbReference>
<evidence type="ECO:0000256" key="5">
    <source>
        <dbReference type="ARBA" id="ARBA00023125"/>
    </source>
</evidence>
<dbReference type="Pfam" id="PF00486">
    <property type="entry name" value="Trans_reg_C"/>
    <property type="match status" value="1"/>
</dbReference>
<evidence type="ECO:0000256" key="7">
    <source>
        <dbReference type="ARBA" id="ARBA00024867"/>
    </source>
</evidence>
<evidence type="ECO:0000259" key="11">
    <source>
        <dbReference type="PROSITE" id="PS51755"/>
    </source>
</evidence>
<keyword evidence="5 9" id="KW-0238">DNA-binding</keyword>
<dbReference type="Gene3D" id="1.10.10.10">
    <property type="entry name" value="Winged helix-like DNA-binding domain superfamily/Winged helix DNA-binding domain"/>
    <property type="match status" value="1"/>
</dbReference>
<dbReference type="InterPro" id="IPR001789">
    <property type="entry name" value="Sig_transdc_resp-reg_receiver"/>
</dbReference>
<evidence type="ECO:0000256" key="3">
    <source>
        <dbReference type="ARBA" id="ARBA00023012"/>
    </source>
</evidence>
<dbReference type="PANTHER" id="PTHR48111:SF22">
    <property type="entry name" value="REGULATOR OF RPOS"/>
    <property type="match status" value="1"/>
</dbReference>
<gene>
    <name evidence="12" type="ORF">SAMN02910265_02791</name>
</gene>
<dbReference type="Proteomes" id="UP000183190">
    <property type="component" value="Unassembled WGS sequence"/>
</dbReference>
<dbReference type="InterPro" id="IPR039420">
    <property type="entry name" value="WalR-like"/>
</dbReference>
<dbReference type="RefSeq" id="WP_074718443.1">
    <property type="nucleotide sequence ID" value="NZ_FNWV01000013.1"/>
</dbReference>
<dbReference type="PANTHER" id="PTHR48111">
    <property type="entry name" value="REGULATOR OF RPOS"/>
    <property type="match status" value="1"/>
</dbReference>
<keyword evidence="4" id="KW-0805">Transcription regulation</keyword>
<keyword evidence="6" id="KW-0804">Transcription</keyword>
<dbReference type="Pfam" id="PF00072">
    <property type="entry name" value="Response_reg"/>
    <property type="match status" value="1"/>
</dbReference>
<keyword evidence="3" id="KW-0902">Two-component regulatory system</keyword>
<evidence type="ECO:0000256" key="8">
    <source>
        <dbReference type="PROSITE-ProRule" id="PRU00169"/>
    </source>
</evidence>
<feature type="modified residue" description="4-aspartylphosphate" evidence="8">
    <location>
        <position position="51"/>
    </location>
</feature>
<feature type="DNA-binding region" description="OmpR/PhoB-type" evidence="9">
    <location>
        <begin position="125"/>
        <end position="222"/>
    </location>
</feature>
<dbReference type="Gene3D" id="6.10.250.690">
    <property type="match status" value="1"/>
</dbReference>
<dbReference type="OrthoDB" id="9790442at2"/>
<proteinExistence type="predicted"/>
<dbReference type="SMART" id="SM00862">
    <property type="entry name" value="Trans_reg_C"/>
    <property type="match status" value="1"/>
</dbReference>
<dbReference type="PROSITE" id="PS51755">
    <property type="entry name" value="OMPR_PHOB"/>
    <property type="match status" value="1"/>
</dbReference>